<accession>A0A428KTX4</accession>
<gene>
    <name evidence="1" type="ORF">EI291_04810</name>
</gene>
<organism evidence="1 2">
    <name type="scientific">Hymenobacter rigui</name>
    <dbReference type="NCBI Taxonomy" id="334424"/>
    <lineage>
        <taxon>Bacteria</taxon>
        <taxon>Pseudomonadati</taxon>
        <taxon>Bacteroidota</taxon>
        <taxon>Cytophagia</taxon>
        <taxon>Cytophagales</taxon>
        <taxon>Hymenobacteraceae</taxon>
        <taxon>Hymenobacter</taxon>
    </lineage>
</organism>
<evidence type="ECO:0000313" key="2">
    <source>
        <dbReference type="Proteomes" id="UP000273500"/>
    </source>
</evidence>
<reference evidence="1 2" key="1">
    <citation type="submission" date="2018-12" db="EMBL/GenBank/DDBJ databases">
        <authorList>
            <person name="Feng G."/>
            <person name="Zhu H."/>
        </authorList>
    </citation>
    <scope>NUCLEOTIDE SEQUENCE [LARGE SCALE GENOMIC DNA]</scope>
    <source>
        <strain evidence="1 2">KCTC 12533</strain>
    </source>
</reference>
<proteinExistence type="predicted"/>
<dbReference type="RefSeq" id="WP_125418576.1">
    <property type="nucleotide sequence ID" value="NZ_RWIT01000002.1"/>
</dbReference>
<dbReference type="OrthoDB" id="883339at2"/>
<comment type="caution">
    <text evidence="1">The sequence shown here is derived from an EMBL/GenBank/DDBJ whole genome shotgun (WGS) entry which is preliminary data.</text>
</comment>
<dbReference type="Proteomes" id="UP000273500">
    <property type="component" value="Unassembled WGS sequence"/>
</dbReference>
<name>A0A428KTX4_9BACT</name>
<dbReference type="EMBL" id="RWIT01000002">
    <property type="protein sequence ID" value="RSK49973.1"/>
    <property type="molecule type" value="Genomic_DNA"/>
</dbReference>
<evidence type="ECO:0000313" key="1">
    <source>
        <dbReference type="EMBL" id="RSK49973.1"/>
    </source>
</evidence>
<keyword evidence="2" id="KW-1185">Reference proteome</keyword>
<sequence length="149" mass="17143">MSQSNPNYADLGFSSPMSPTLRSLVEQQLLVDLAHYGVVREGLKFDWSESCIEGHLEEYLGSSLENYSGIAVYDADDKCVADGWMEFILAGEFFLVFWDYLTIRKNGRQVFDKSQPGIPDHVWQQIPEDIRTSYRNDRMKRPPFNQPAL</sequence>
<dbReference type="AlphaFoldDB" id="A0A428KTX4"/>
<protein>
    <submittedName>
        <fullName evidence="1">Uncharacterized protein</fullName>
    </submittedName>
</protein>